<comment type="caution">
    <text evidence="3">The sequence shown here is derived from an EMBL/GenBank/DDBJ whole genome shotgun (WGS) entry which is preliminary data.</text>
</comment>
<reference evidence="3" key="2">
    <citation type="journal article" date="2023" name="IMA Fungus">
        <title>Comparative genomic study of the Penicillium genus elucidates a diverse pangenome and 15 lateral gene transfer events.</title>
        <authorList>
            <person name="Petersen C."/>
            <person name="Sorensen T."/>
            <person name="Nielsen M.R."/>
            <person name="Sondergaard T.E."/>
            <person name="Sorensen J.L."/>
            <person name="Fitzpatrick D.A."/>
            <person name="Frisvad J.C."/>
            <person name="Nielsen K.L."/>
        </authorList>
    </citation>
    <scope>NUCLEOTIDE SEQUENCE</scope>
    <source>
        <strain evidence="3">IBT 21917</strain>
    </source>
</reference>
<evidence type="ECO:0000313" key="3">
    <source>
        <dbReference type="EMBL" id="KAJ5182659.1"/>
    </source>
</evidence>
<dbReference type="Proteomes" id="UP001146351">
    <property type="component" value="Unassembled WGS sequence"/>
</dbReference>
<gene>
    <name evidence="3" type="ORF">N7492_000275</name>
</gene>
<organism evidence="3 4">
    <name type="scientific">Penicillium capsulatum</name>
    <dbReference type="NCBI Taxonomy" id="69766"/>
    <lineage>
        <taxon>Eukaryota</taxon>
        <taxon>Fungi</taxon>
        <taxon>Dikarya</taxon>
        <taxon>Ascomycota</taxon>
        <taxon>Pezizomycotina</taxon>
        <taxon>Eurotiomycetes</taxon>
        <taxon>Eurotiomycetidae</taxon>
        <taxon>Eurotiales</taxon>
        <taxon>Aspergillaceae</taxon>
        <taxon>Penicillium</taxon>
    </lineage>
</organism>
<keyword evidence="4" id="KW-1185">Reference proteome</keyword>
<sequence>MTPIFWIALLAEVAYCAVIHPTSSLNEASQTSMTPEAFTTSPEGDVPQSSPTLLRRDDSDKVNPKNTAVKLPKATGAWLTIPCDKYSTTDQNAANMTQRYLDAGVPEAWDELMSAWESYLEHPTEGTSNNLRFHAWMSNVFNGFEGNSCDYFASSCQSATCAANGLAPATYIIQNNFNYLWNLFYDITSAYTRAADTIRVKLGEFTATFAPKTNTKEVMQNLLEAVLFVDLVFIPTGFAAMAEKGIIKAGSTTSALVSNGAVASSVYVHNMAGNYLKDAKTLTEEKVALEDFLTGYLLNITQNVNQSMSPLVELRDKESRQRMRDYIVDGTLNVMDILRKQTSPDRSGIMQDSAEKILWAMLIQPAWRSVAQPRRPFILKVGKEDYKCNDPLKKSKSNLHLLMSEDTRKKTIYCGPDGNSYFLLHVQRYPSCSLSFGRKCQTQENFQRFIPLPGGDAETLKSITGITIGDIVHAQYGAYLYNGKHNGYTPSNTSNEVVDDNFKVIKGELDLPLSGGLRIPGAFNISVCTDATQAARDAQHDKFDAYGAPCRNIETTRNPLASVADSAGGVSGAFYTGWIDKVLEDWDMTNVKD</sequence>
<feature type="region of interest" description="Disordered" evidence="1">
    <location>
        <begin position="30"/>
        <end position="66"/>
    </location>
</feature>
<keyword evidence="2" id="KW-0732">Signal</keyword>
<feature type="compositionally biased region" description="Polar residues" evidence="1">
    <location>
        <begin position="30"/>
        <end position="52"/>
    </location>
</feature>
<reference evidence="3" key="1">
    <citation type="submission" date="2022-11" db="EMBL/GenBank/DDBJ databases">
        <authorList>
            <person name="Petersen C."/>
        </authorList>
    </citation>
    <scope>NUCLEOTIDE SEQUENCE</scope>
    <source>
        <strain evidence="3">IBT 21917</strain>
    </source>
</reference>
<dbReference type="EMBL" id="JAPQKO010000001">
    <property type="protein sequence ID" value="KAJ5182659.1"/>
    <property type="molecule type" value="Genomic_DNA"/>
</dbReference>
<feature type="compositionally biased region" description="Basic and acidic residues" evidence="1">
    <location>
        <begin position="54"/>
        <end position="63"/>
    </location>
</feature>
<proteinExistence type="predicted"/>
<evidence type="ECO:0000256" key="1">
    <source>
        <dbReference type="SAM" id="MobiDB-lite"/>
    </source>
</evidence>
<dbReference type="OrthoDB" id="3257981at2759"/>
<evidence type="ECO:0000313" key="4">
    <source>
        <dbReference type="Proteomes" id="UP001146351"/>
    </source>
</evidence>
<evidence type="ECO:0000256" key="2">
    <source>
        <dbReference type="SAM" id="SignalP"/>
    </source>
</evidence>
<feature type="signal peptide" evidence="2">
    <location>
        <begin position="1"/>
        <end position="16"/>
    </location>
</feature>
<dbReference type="AlphaFoldDB" id="A0A9W9IRG8"/>
<feature type="chain" id="PRO_5040740501" evidence="2">
    <location>
        <begin position="17"/>
        <end position="593"/>
    </location>
</feature>
<protein>
    <submittedName>
        <fullName evidence="3">Uncharacterized protein</fullName>
    </submittedName>
</protein>
<accession>A0A9W9IRG8</accession>
<name>A0A9W9IRG8_9EURO</name>